<gene>
    <name evidence="2" type="ORF">DI563_08180</name>
</gene>
<dbReference type="EMBL" id="QFPP01000067">
    <property type="protein sequence ID" value="PZQ75987.1"/>
    <property type="molecule type" value="Genomic_DNA"/>
</dbReference>
<evidence type="ECO:0000256" key="1">
    <source>
        <dbReference type="SAM" id="MobiDB-lite"/>
    </source>
</evidence>
<sequence length="72" mass="8422">MRWSTGRRPRCRRRPRRPAPKRPPSRRRRGRRGPGSRRCVGCVWTWKSPLRTLDGSLAAARHALGWTCCDEL</sequence>
<evidence type="ECO:0000313" key="2">
    <source>
        <dbReference type="EMBL" id="PZQ75987.1"/>
    </source>
</evidence>
<reference evidence="2 3" key="1">
    <citation type="submission" date="2017-08" db="EMBL/GenBank/DDBJ databases">
        <title>Infants hospitalized years apart are colonized by the same room-sourced microbial strains.</title>
        <authorList>
            <person name="Brooks B."/>
            <person name="Olm M.R."/>
            <person name="Firek B.A."/>
            <person name="Baker R."/>
            <person name="Thomas B.C."/>
            <person name="Morowitz M.J."/>
            <person name="Banfield J.F."/>
        </authorList>
    </citation>
    <scope>NUCLEOTIDE SEQUENCE [LARGE SCALE GENOMIC DNA]</scope>
    <source>
        <strain evidence="2">S2_005_003_R2_41</strain>
    </source>
</reference>
<organism evidence="2 3">
    <name type="scientific">Variovorax paradoxus</name>
    <dbReference type="NCBI Taxonomy" id="34073"/>
    <lineage>
        <taxon>Bacteria</taxon>
        <taxon>Pseudomonadati</taxon>
        <taxon>Pseudomonadota</taxon>
        <taxon>Betaproteobacteria</taxon>
        <taxon>Burkholderiales</taxon>
        <taxon>Comamonadaceae</taxon>
        <taxon>Variovorax</taxon>
    </lineage>
</organism>
<accession>A0A2W5RZP2</accession>
<feature type="region of interest" description="Disordered" evidence="1">
    <location>
        <begin position="1"/>
        <end position="38"/>
    </location>
</feature>
<proteinExistence type="predicted"/>
<dbReference type="AlphaFoldDB" id="A0A2W5RZP2"/>
<protein>
    <submittedName>
        <fullName evidence="2">Uncharacterized protein</fullName>
    </submittedName>
</protein>
<comment type="caution">
    <text evidence="2">The sequence shown here is derived from an EMBL/GenBank/DDBJ whole genome shotgun (WGS) entry which is preliminary data.</text>
</comment>
<name>A0A2W5RZP2_VARPD</name>
<dbReference type="Proteomes" id="UP000249135">
    <property type="component" value="Unassembled WGS sequence"/>
</dbReference>
<evidence type="ECO:0000313" key="3">
    <source>
        <dbReference type="Proteomes" id="UP000249135"/>
    </source>
</evidence>
<feature type="compositionally biased region" description="Basic residues" evidence="1">
    <location>
        <begin position="1"/>
        <end position="35"/>
    </location>
</feature>